<dbReference type="CDD" id="cd06558">
    <property type="entry name" value="crotonase-like"/>
    <property type="match status" value="1"/>
</dbReference>
<dbReference type="PANTHER" id="PTHR43459:SF1">
    <property type="entry name" value="EG:BACN32G11.4 PROTEIN"/>
    <property type="match status" value="1"/>
</dbReference>
<comment type="similarity">
    <text evidence="1">Belongs to the enoyl-CoA hydratase/isomerase family.</text>
</comment>
<dbReference type="EC" id="4.2.1.17" evidence="2"/>
<proteinExistence type="inferred from homology"/>
<comment type="caution">
    <text evidence="2">The sequence shown here is derived from an EMBL/GenBank/DDBJ whole genome shotgun (WGS) entry which is preliminary data.</text>
</comment>
<name>A0A0K8P3T1_PISS1</name>
<dbReference type="InterPro" id="IPR014748">
    <property type="entry name" value="Enoyl-CoA_hydra_C"/>
</dbReference>
<dbReference type="Proteomes" id="UP000037660">
    <property type="component" value="Unassembled WGS sequence"/>
</dbReference>
<reference evidence="3" key="1">
    <citation type="submission" date="2015-07" db="EMBL/GenBank/DDBJ databases">
        <title>Discovery of a poly(ethylene terephthalate assimilation.</title>
        <authorList>
            <person name="Yoshida S."/>
            <person name="Hiraga K."/>
            <person name="Takehana T."/>
            <person name="Taniguchi I."/>
            <person name="Yamaji H."/>
            <person name="Maeda Y."/>
            <person name="Toyohara K."/>
            <person name="Miyamoto K."/>
            <person name="Kimura Y."/>
            <person name="Oda K."/>
        </authorList>
    </citation>
    <scope>NUCLEOTIDE SEQUENCE [LARGE SCALE GENOMIC DNA]</scope>
    <source>
        <strain evidence="3">NBRC 110686 / TISTR 2288 / 201-F6</strain>
    </source>
</reference>
<dbReference type="GO" id="GO:0004300">
    <property type="term" value="F:enoyl-CoA hydratase activity"/>
    <property type="evidence" value="ECO:0007669"/>
    <property type="project" value="UniProtKB-EC"/>
</dbReference>
<dbReference type="OrthoDB" id="5291143at2"/>
<dbReference type="AlphaFoldDB" id="A0A0K8P3T1"/>
<keyword evidence="3" id="KW-1185">Reference proteome</keyword>
<dbReference type="STRING" id="1547922.ISF6_3074"/>
<keyword evidence="2" id="KW-0456">Lyase</keyword>
<dbReference type="Gene3D" id="1.10.12.10">
    <property type="entry name" value="Lyase 2-enoyl-coa Hydratase, Chain A, domain 2"/>
    <property type="match status" value="1"/>
</dbReference>
<reference evidence="2 3" key="2">
    <citation type="journal article" date="2016" name="Science">
        <title>A bacterium that degrades and assimilates poly(ethylene terephthalate).</title>
        <authorList>
            <person name="Yoshida S."/>
            <person name="Hiraga K."/>
            <person name="Takehana T."/>
            <person name="Taniguchi I."/>
            <person name="Yamaji H."/>
            <person name="Maeda Y."/>
            <person name="Toyohara K."/>
            <person name="Miyamoto K."/>
            <person name="Kimura Y."/>
            <person name="Oda K."/>
        </authorList>
    </citation>
    <scope>NUCLEOTIDE SEQUENCE [LARGE SCALE GENOMIC DNA]</scope>
    <source>
        <strain evidence="3">NBRC 110686 / TISTR 2288 / 201-F6</strain>
    </source>
</reference>
<evidence type="ECO:0000256" key="1">
    <source>
        <dbReference type="ARBA" id="ARBA00005254"/>
    </source>
</evidence>
<dbReference type="Pfam" id="PF00378">
    <property type="entry name" value="ECH_1"/>
    <property type="match status" value="1"/>
</dbReference>
<protein>
    <submittedName>
        <fullName evidence="2">Enoyl-CoA hydratase</fullName>
        <ecNumber evidence="2">4.2.1.17</ecNumber>
    </submittedName>
</protein>
<gene>
    <name evidence="2" type="ORF">ISF6_3074</name>
</gene>
<accession>A0A0K8P3T1</accession>
<dbReference type="PANTHER" id="PTHR43459">
    <property type="entry name" value="ENOYL-COA HYDRATASE"/>
    <property type="match status" value="1"/>
</dbReference>
<dbReference type="SUPFAM" id="SSF52096">
    <property type="entry name" value="ClpP/crotonase"/>
    <property type="match status" value="1"/>
</dbReference>
<evidence type="ECO:0000313" key="2">
    <source>
        <dbReference type="EMBL" id="GAP37219.1"/>
    </source>
</evidence>
<dbReference type="InterPro" id="IPR029045">
    <property type="entry name" value="ClpP/crotonase-like_dom_sf"/>
</dbReference>
<dbReference type="EMBL" id="BBYR01000044">
    <property type="protein sequence ID" value="GAP37219.1"/>
    <property type="molecule type" value="Genomic_DNA"/>
</dbReference>
<sequence>MEALLFDRHEGVATLTLNRPQARNAIDMTLRQELGEAVLAVRDDPAVHALVITGAGGSFCAGGDLRSIQAGTPDVEAWRGRMRSSHAWFAQLLAMDKPVVCAVDGPAYGAGFGLALAGDFVLASTRARFCLSFMRVGLVPDFGIFYTLPRVVGVQRARELMLSAREVDADEALRLGIAMERLAPEALLPRAQALAASFGGASRLAVSLVKRSCAAAPQGDLAAMLDIEANAQALCFMTDAHRDAVARFLNKQTPAFQWPAQPGEHS</sequence>
<evidence type="ECO:0000313" key="3">
    <source>
        <dbReference type="Proteomes" id="UP000037660"/>
    </source>
</evidence>
<organism evidence="2 3">
    <name type="scientific">Piscinibacter sakaiensis</name>
    <name type="common">Ideonella sakaiensis</name>
    <dbReference type="NCBI Taxonomy" id="1547922"/>
    <lineage>
        <taxon>Bacteria</taxon>
        <taxon>Pseudomonadati</taxon>
        <taxon>Pseudomonadota</taxon>
        <taxon>Betaproteobacteria</taxon>
        <taxon>Burkholderiales</taxon>
        <taxon>Sphaerotilaceae</taxon>
        <taxon>Piscinibacter</taxon>
    </lineage>
</organism>
<dbReference type="Gene3D" id="3.90.226.10">
    <property type="entry name" value="2-enoyl-CoA Hydratase, Chain A, domain 1"/>
    <property type="match status" value="1"/>
</dbReference>
<dbReference type="RefSeq" id="WP_054021169.1">
    <property type="nucleotide sequence ID" value="NZ_BBYR01000044.1"/>
</dbReference>
<dbReference type="InterPro" id="IPR001753">
    <property type="entry name" value="Enoyl-CoA_hydra/iso"/>
</dbReference>